<keyword evidence="7" id="KW-1133">Transmembrane helix</keyword>
<reference evidence="15" key="1">
    <citation type="submission" date="2021-02" db="EMBL/GenBank/DDBJ databases">
        <authorList>
            <person name="Nowell W R."/>
        </authorList>
    </citation>
    <scope>NUCLEOTIDE SEQUENCE</scope>
</reference>
<keyword evidence="4 12" id="KW-0147">Chitin-binding</keyword>
<dbReference type="InterPro" id="IPR036861">
    <property type="entry name" value="Endochitinase-like_sf"/>
</dbReference>
<evidence type="ECO:0000256" key="13">
    <source>
        <dbReference type="SAM" id="SignalP"/>
    </source>
</evidence>
<dbReference type="Pfam" id="PF00187">
    <property type="entry name" value="Chitin_bind_1"/>
    <property type="match status" value="1"/>
</dbReference>
<evidence type="ECO:0000256" key="6">
    <source>
        <dbReference type="ARBA" id="ARBA00022723"/>
    </source>
</evidence>
<dbReference type="GO" id="GO:0008061">
    <property type="term" value="F:chitin binding"/>
    <property type="evidence" value="ECO:0007669"/>
    <property type="project" value="UniProtKB-UniRule"/>
</dbReference>
<dbReference type="CDD" id="cd00325">
    <property type="entry name" value="chitinase_GH19"/>
    <property type="match status" value="1"/>
</dbReference>
<evidence type="ECO:0000256" key="9">
    <source>
        <dbReference type="ARBA" id="ARBA00023004"/>
    </source>
</evidence>
<evidence type="ECO:0000256" key="12">
    <source>
        <dbReference type="PROSITE-ProRule" id="PRU00261"/>
    </source>
</evidence>
<keyword evidence="5" id="KW-0812">Transmembrane</keyword>
<dbReference type="SUPFAM" id="SSF57016">
    <property type="entry name" value="Plant lectins/antimicrobial peptides"/>
    <property type="match status" value="1"/>
</dbReference>
<dbReference type="Gene3D" id="1.10.530.10">
    <property type="match status" value="1"/>
</dbReference>
<dbReference type="PROSITE" id="PS50941">
    <property type="entry name" value="CHIT_BIND_I_2"/>
    <property type="match status" value="1"/>
</dbReference>
<dbReference type="Pfam" id="PF00182">
    <property type="entry name" value="Glyco_hydro_19"/>
    <property type="match status" value="1"/>
</dbReference>
<evidence type="ECO:0000313" key="15">
    <source>
        <dbReference type="EMBL" id="CAF0941110.1"/>
    </source>
</evidence>
<keyword evidence="9 11" id="KW-0408">Iron</keyword>
<dbReference type="InterPro" id="IPR001128">
    <property type="entry name" value="Cyt_P450"/>
</dbReference>
<dbReference type="PROSITE" id="PS00086">
    <property type="entry name" value="CYTOCHROME_P450"/>
    <property type="match status" value="1"/>
</dbReference>
<feature type="signal peptide" evidence="13">
    <location>
        <begin position="1"/>
        <end position="18"/>
    </location>
</feature>
<dbReference type="GO" id="GO:0020037">
    <property type="term" value="F:heme binding"/>
    <property type="evidence" value="ECO:0007669"/>
    <property type="project" value="InterPro"/>
</dbReference>
<dbReference type="InterPro" id="IPR001002">
    <property type="entry name" value="Chitin-bd_1"/>
</dbReference>
<dbReference type="GO" id="GO:0016998">
    <property type="term" value="P:cell wall macromolecule catabolic process"/>
    <property type="evidence" value="ECO:0007669"/>
    <property type="project" value="InterPro"/>
</dbReference>
<dbReference type="EMBL" id="CAJNOE010000120">
    <property type="protein sequence ID" value="CAF0941110.1"/>
    <property type="molecule type" value="Genomic_DNA"/>
</dbReference>
<name>A0A814CES0_9BILA</name>
<dbReference type="InterPro" id="IPR017972">
    <property type="entry name" value="Cyt_P450_CS"/>
</dbReference>
<keyword evidence="10" id="KW-0472">Membrane</keyword>
<comment type="caution">
    <text evidence="12">Lacks conserved residue(s) required for the propagation of feature annotation.</text>
</comment>
<keyword evidence="13" id="KW-0732">Signal</keyword>
<dbReference type="AlphaFoldDB" id="A0A814CES0"/>
<accession>A0A814CES0</accession>
<protein>
    <recommendedName>
        <fullName evidence="14">Chitin-binding type-1 domain-containing protein</fullName>
    </recommendedName>
</protein>
<sequence length="756" mass="84919">MYMLHVLIIYGLIFNIQCLSTNRFYRSASDPLQECPDTKMCKSQWGYCGYTEEYCGVGCKSGPCVQGGESGSSESSATQSSASQSGASGSIINETNFQCAFNTLVPEIRTERFNGLKQSGWQAKNADEAAVFLAHVYHETDGLKTLVEYCAPGCGSNYAESWCDIQGAPGQLYYGRGCFQLSYPCNYYAAGQSLGLDLLNNPDLVAQRQDIAFKTAVWFYLANKMDVPAQEGDFAATTRIINGNLECNGGSEAANQQTRVATYERIRPCFGLGPPTFWIYIPWSIHRHLWAQGVPGQYRPVIGEILMIRRAILADDPMAYNITMANKFGSYYHVSFGPIARLTIDDPLLIQGVLKTNARAYHKSNLMQLILGSLISNENLLMSEDNIHAQHRRLISPAFQHQNINSMTSLMVDITTELINKWSSSMNNENNTLTLDIHKEMARLTLDTVTGCVFGSGMMENEHIREIIHEGVTTTLKDVEERTFNMIGIIPIINQLPLPSKRRIEKSKRNVKLAVQHIIDERKRGLTKSACKGPDLLDLLLSAHGNDKINKFSDEELFQEALTFVLAGHETTATLMTWTLYNLASNPDVCHRLEEEIDSVLNDNEEITISTISLLTYTECVLKESLRLHQPAAAIIRTAVEDNTLIASDGKHIHIKKGTDIMINLYMLHHSGKYWTEPFKFDPSRFDERHVDIWLPFSSGPRSCIGQNFAMLEAKIMLAMIIKRFRFELVPGQKHVPDIAVTIRPKYGMWMKVSPR</sequence>
<evidence type="ECO:0000256" key="10">
    <source>
        <dbReference type="ARBA" id="ARBA00023136"/>
    </source>
</evidence>
<organism evidence="15 16">
    <name type="scientific">Adineta steineri</name>
    <dbReference type="NCBI Taxonomy" id="433720"/>
    <lineage>
        <taxon>Eukaryota</taxon>
        <taxon>Metazoa</taxon>
        <taxon>Spiralia</taxon>
        <taxon>Gnathifera</taxon>
        <taxon>Rotifera</taxon>
        <taxon>Eurotatoria</taxon>
        <taxon>Bdelloidea</taxon>
        <taxon>Adinetida</taxon>
        <taxon>Adinetidae</taxon>
        <taxon>Adineta</taxon>
    </lineage>
</organism>
<keyword evidence="8" id="KW-0560">Oxidoreductase</keyword>
<feature type="binding site" description="axial binding residue" evidence="11">
    <location>
        <position position="704"/>
    </location>
    <ligand>
        <name>heme</name>
        <dbReference type="ChEBI" id="CHEBI:30413"/>
    </ligand>
    <ligandPart>
        <name>Fe</name>
        <dbReference type="ChEBI" id="CHEBI:18248"/>
    </ligandPart>
</feature>
<evidence type="ECO:0000256" key="4">
    <source>
        <dbReference type="ARBA" id="ARBA00022669"/>
    </source>
</evidence>
<comment type="similarity">
    <text evidence="2">Belongs to the cytochrome P450 family.</text>
</comment>
<comment type="caution">
    <text evidence="15">The sequence shown here is derived from an EMBL/GenBank/DDBJ whole genome shotgun (WGS) entry which is preliminary data.</text>
</comment>
<dbReference type="SUPFAM" id="SSF48264">
    <property type="entry name" value="Cytochrome P450"/>
    <property type="match status" value="1"/>
</dbReference>
<gene>
    <name evidence="15" type="ORF">IZO911_LOCUS14440</name>
</gene>
<proteinExistence type="inferred from homology"/>
<dbReference type="GO" id="GO:0005506">
    <property type="term" value="F:iron ion binding"/>
    <property type="evidence" value="ECO:0007669"/>
    <property type="project" value="InterPro"/>
</dbReference>
<dbReference type="PRINTS" id="PR00385">
    <property type="entry name" value="P450"/>
</dbReference>
<dbReference type="PANTHER" id="PTHR24282">
    <property type="entry name" value="CYTOCHROME P450 FAMILY MEMBER"/>
    <property type="match status" value="1"/>
</dbReference>
<dbReference type="Gene3D" id="3.30.60.10">
    <property type="entry name" value="Endochitinase-like"/>
    <property type="match status" value="1"/>
</dbReference>
<dbReference type="GO" id="GO:0016020">
    <property type="term" value="C:membrane"/>
    <property type="evidence" value="ECO:0007669"/>
    <property type="project" value="UniProtKB-SubCell"/>
</dbReference>
<dbReference type="InterPro" id="IPR000726">
    <property type="entry name" value="Glyco_hydro_19_cat"/>
</dbReference>
<dbReference type="Gene3D" id="3.30.20.10">
    <property type="entry name" value="Endochitinase, domain 2"/>
    <property type="match status" value="1"/>
</dbReference>
<dbReference type="GO" id="GO:0006032">
    <property type="term" value="P:chitin catabolic process"/>
    <property type="evidence" value="ECO:0007669"/>
    <property type="project" value="InterPro"/>
</dbReference>
<evidence type="ECO:0000259" key="14">
    <source>
        <dbReference type="PROSITE" id="PS50941"/>
    </source>
</evidence>
<dbReference type="Gene3D" id="1.10.630.10">
    <property type="entry name" value="Cytochrome P450"/>
    <property type="match status" value="1"/>
</dbReference>
<dbReference type="PRINTS" id="PR00463">
    <property type="entry name" value="EP450I"/>
</dbReference>
<feature type="domain" description="Chitin-binding type-1" evidence="14">
    <location>
        <begin position="15"/>
        <end position="66"/>
    </location>
</feature>
<dbReference type="SUPFAM" id="SSF53955">
    <property type="entry name" value="Lysozyme-like"/>
    <property type="match status" value="1"/>
</dbReference>
<evidence type="ECO:0000256" key="11">
    <source>
        <dbReference type="PIRSR" id="PIRSR602401-1"/>
    </source>
</evidence>
<dbReference type="PANTHER" id="PTHR24282:SF211">
    <property type="entry name" value="CYTOCHROME P450-RELATED"/>
    <property type="match status" value="1"/>
</dbReference>
<keyword evidence="12" id="KW-1015">Disulfide bond</keyword>
<evidence type="ECO:0000256" key="5">
    <source>
        <dbReference type="ARBA" id="ARBA00022692"/>
    </source>
</evidence>
<evidence type="ECO:0000256" key="8">
    <source>
        <dbReference type="ARBA" id="ARBA00023002"/>
    </source>
</evidence>
<evidence type="ECO:0000256" key="2">
    <source>
        <dbReference type="ARBA" id="ARBA00010617"/>
    </source>
</evidence>
<feature type="chain" id="PRO_5032946434" description="Chitin-binding type-1 domain-containing protein" evidence="13">
    <location>
        <begin position="19"/>
        <end position="756"/>
    </location>
</feature>
<dbReference type="SMART" id="SM00270">
    <property type="entry name" value="ChtBD1"/>
    <property type="match status" value="1"/>
</dbReference>
<keyword evidence="6 11" id="KW-0479">Metal-binding</keyword>
<feature type="disulfide bond" evidence="12">
    <location>
        <begin position="41"/>
        <end position="55"/>
    </location>
</feature>
<dbReference type="Proteomes" id="UP000663860">
    <property type="component" value="Unassembled WGS sequence"/>
</dbReference>
<dbReference type="InterPro" id="IPR036396">
    <property type="entry name" value="Cyt_P450_sf"/>
</dbReference>
<keyword evidence="3 11" id="KW-0349">Heme</keyword>
<dbReference type="GO" id="GO:0016705">
    <property type="term" value="F:oxidoreductase activity, acting on paired donors, with incorporation or reduction of molecular oxygen"/>
    <property type="evidence" value="ECO:0007669"/>
    <property type="project" value="InterPro"/>
</dbReference>
<dbReference type="GO" id="GO:0004497">
    <property type="term" value="F:monooxygenase activity"/>
    <property type="evidence" value="ECO:0007669"/>
    <property type="project" value="InterPro"/>
</dbReference>
<dbReference type="GO" id="GO:0004568">
    <property type="term" value="F:chitinase activity"/>
    <property type="evidence" value="ECO:0007669"/>
    <property type="project" value="InterPro"/>
</dbReference>
<evidence type="ECO:0000256" key="3">
    <source>
        <dbReference type="ARBA" id="ARBA00022617"/>
    </source>
</evidence>
<evidence type="ECO:0000313" key="16">
    <source>
        <dbReference type="Proteomes" id="UP000663860"/>
    </source>
</evidence>
<dbReference type="InterPro" id="IPR050665">
    <property type="entry name" value="Cytochrome_P450_Monooxygen"/>
</dbReference>
<dbReference type="Pfam" id="PF00067">
    <property type="entry name" value="p450"/>
    <property type="match status" value="1"/>
</dbReference>
<comment type="subcellular location">
    <subcellularLocation>
        <location evidence="1">Membrane</location>
    </subcellularLocation>
</comment>
<dbReference type="InterPro" id="IPR002401">
    <property type="entry name" value="Cyt_P450_E_grp-I"/>
</dbReference>
<comment type="cofactor">
    <cofactor evidence="11">
        <name>heme</name>
        <dbReference type="ChEBI" id="CHEBI:30413"/>
    </cofactor>
</comment>
<evidence type="ECO:0000256" key="7">
    <source>
        <dbReference type="ARBA" id="ARBA00022989"/>
    </source>
</evidence>
<dbReference type="CDD" id="cd00035">
    <property type="entry name" value="ChtBD1"/>
    <property type="match status" value="1"/>
</dbReference>
<evidence type="ECO:0000256" key="1">
    <source>
        <dbReference type="ARBA" id="ARBA00004370"/>
    </source>
</evidence>
<dbReference type="InterPro" id="IPR023346">
    <property type="entry name" value="Lysozyme-like_dom_sf"/>
</dbReference>